<evidence type="ECO:0000313" key="2">
    <source>
        <dbReference type="EMBL" id="GHE13676.1"/>
    </source>
</evidence>
<dbReference type="InterPro" id="IPR051200">
    <property type="entry name" value="Host-pathogen_enzymatic-act"/>
</dbReference>
<gene>
    <name evidence="2" type="ORF">GCM10010339_81460</name>
</gene>
<organism evidence="2 3">
    <name type="scientific">Streptomyces alanosinicus</name>
    <dbReference type="NCBI Taxonomy" id="68171"/>
    <lineage>
        <taxon>Bacteria</taxon>
        <taxon>Bacillati</taxon>
        <taxon>Actinomycetota</taxon>
        <taxon>Actinomycetes</taxon>
        <taxon>Kitasatosporales</taxon>
        <taxon>Streptomycetaceae</taxon>
        <taxon>Streptomyces</taxon>
    </lineage>
</organism>
<dbReference type="EMBL" id="BMVG01000042">
    <property type="protein sequence ID" value="GHE13676.1"/>
    <property type="molecule type" value="Genomic_DNA"/>
</dbReference>
<evidence type="ECO:0000256" key="1">
    <source>
        <dbReference type="SAM" id="SignalP"/>
    </source>
</evidence>
<keyword evidence="3" id="KW-1185">Reference proteome</keyword>
<dbReference type="InterPro" id="IPR015943">
    <property type="entry name" value="WD40/YVTN_repeat-like_dom_sf"/>
</dbReference>
<evidence type="ECO:0000313" key="3">
    <source>
        <dbReference type="Proteomes" id="UP000655443"/>
    </source>
</evidence>
<proteinExistence type="predicted"/>
<dbReference type="RefSeq" id="WP_189958615.1">
    <property type="nucleotide sequence ID" value="NZ_BMVG01000042.1"/>
</dbReference>
<dbReference type="Proteomes" id="UP000655443">
    <property type="component" value="Unassembled WGS sequence"/>
</dbReference>
<dbReference type="AlphaFoldDB" id="A0A918YSA9"/>
<feature type="signal peptide" evidence="1">
    <location>
        <begin position="1"/>
        <end position="30"/>
    </location>
</feature>
<reference evidence="2" key="1">
    <citation type="journal article" date="2014" name="Int. J. Syst. Evol. Microbiol.">
        <title>Complete genome sequence of Corynebacterium casei LMG S-19264T (=DSM 44701T), isolated from a smear-ripened cheese.</title>
        <authorList>
            <consortium name="US DOE Joint Genome Institute (JGI-PGF)"/>
            <person name="Walter F."/>
            <person name="Albersmeier A."/>
            <person name="Kalinowski J."/>
            <person name="Ruckert C."/>
        </authorList>
    </citation>
    <scope>NUCLEOTIDE SEQUENCE</scope>
    <source>
        <strain evidence="2">JCM 4714</strain>
    </source>
</reference>
<dbReference type="Gene3D" id="2.130.10.10">
    <property type="entry name" value="YVTN repeat-like/Quinoprotein amine dehydrogenase"/>
    <property type="match status" value="2"/>
</dbReference>
<dbReference type="SUPFAM" id="SSF75011">
    <property type="entry name" value="3-carboxy-cis,cis-mucoante lactonizing enzyme"/>
    <property type="match status" value="1"/>
</dbReference>
<evidence type="ECO:0008006" key="4">
    <source>
        <dbReference type="Google" id="ProtNLM"/>
    </source>
</evidence>
<sequence>MRVRHANSRTAVTGTAALAILLGSVCLVGAGTQTAAADSSATLPISADWPRGEMVVDGVHHHVFISDPKTNSVVVADYTGKTVGRITAETSGTGMALSEDSSTLYVALPDADAISAVDTVTLKETARYATGAHTAPLDLAFAGGKLWFGYGAYAQGGGNIGFLDLSAAKPGVTLNQSGGVPWESAPQLTTAPGGDQGVLVAGNKDRSPEELAVYDVSSGTARKLAYRKQIMPDSLGGQEDLAVSPDGKEIVTADGVDDFVTHLRPDLSGGQDTRTLEIQGEPNAVQYAPNGALAVGVRYGKDVDTYVYRPGDSRATRFISTGDYNTVQPHGLAWAPDSSKLFILTSDGAGGKNLVLRSFDDATKAMTKLSVSAPAKSPLDQKLTLTGKFDLTLPRLPDTLPIEVTRTDLASPKGKSLGTHTVWLSRDGEFEIEDTPAAGGTVTYTLHYPGDATHAPATVTATVKVPRNRTTLTLDGNGKTVTSGKKATLTAKLGRTWKERKVSVYAQPAGGAKKLVRAAAVDRAGKLVITYKVTRNTIFTAVFGGDARTEPAQATSTIKVSAR</sequence>
<dbReference type="PANTHER" id="PTHR47197">
    <property type="entry name" value="PROTEIN NIRF"/>
    <property type="match status" value="1"/>
</dbReference>
<name>A0A918YSA9_9ACTN</name>
<accession>A0A918YSA9</accession>
<protein>
    <recommendedName>
        <fullName evidence="4">Ig-like domain repeat protein</fullName>
    </recommendedName>
</protein>
<keyword evidence="1" id="KW-0732">Signal</keyword>
<dbReference type="PANTHER" id="PTHR47197:SF3">
    <property type="entry name" value="DIHYDRO-HEME D1 DEHYDROGENASE"/>
    <property type="match status" value="1"/>
</dbReference>
<feature type="chain" id="PRO_5039458373" description="Ig-like domain repeat protein" evidence="1">
    <location>
        <begin position="31"/>
        <end position="563"/>
    </location>
</feature>
<reference evidence="2" key="2">
    <citation type="submission" date="2020-09" db="EMBL/GenBank/DDBJ databases">
        <authorList>
            <person name="Sun Q."/>
            <person name="Ohkuma M."/>
        </authorList>
    </citation>
    <scope>NUCLEOTIDE SEQUENCE</scope>
    <source>
        <strain evidence="2">JCM 4714</strain>
    </source>
</reference>
<comment type="caution">
    <text evidence="2">The sequence shown here is derived from an EMBL/GenBank/DDBJ whole genome shotgun (WGS) entry which is preliminary data.</text>
</comment>